<dbReference type="Proteomes" id="UP000318946">
    <property type="component" value="Chromosome"/>
</dbReference>
<dbReference type="GeneID" id="78342406"/>
<dbReference type="KEGG" id="acou:A5CBH24_16900"/>
<dbReference type="InterPro" id="IPR017946">
    <property type="entry name" value="PLC-like_Pdiesterase_TIM-brl"/>
</dbReference>
<dbReference type="AlphaFoldDB" id="A0A4Y1WTZ8"/>
<dbReference type="EMBL" id="AP019735">
    <property type="protein sequence ID" value="BBL04377.1"/>
    <property type="molecule type" value="Genomic_DNA"/>
</dbReference>
<protein>
    <recommendedName>
        <fullName evidence="2">GP-PDE domain-containing protein</fullName>
    </recommendedName>
</protein>
<keyword evidence="1" id="KW-0732">Signal</keyword>
<evidence type="ECO:0000259" key="2">
    <source>
        <dbReference type="PROSITE" id="PS51704"/>
    </source>
</evidence>
<dbReference type="GO" id="GO:0008081">
    <property type="term" value="F:phosphoric diester hydrolase activity"/>
    <property type="evidence" value="ECO:0007669"/>
    <property type="project" value="InterPro"/>
</dbReference>
<gene>
    <name evidence="3" type="ORF">A5CBH24_16900</name>
</gene>
<sequence length="299" mass="32671">MKLYRFLLICAAAVTAACTEEPRDFDMTPAVPPAPEEQYAVPTNPLGSIVVAHRGGATESGHPDNSLAGLKYALDLKVYAVECDIYATADNRVIVAHATQGCLVNGLKPWEHTYDELCAAGTLSNGERLPLLEDFLEEVMRAGTSKLWLDVKNILVDGSSAGYTGFSARSCQLACQVIERMKARNFVEFIVTSNKTVWTLCYSAAQSAGVRAGWMGYVAPAEYQTYIDPWINIDASNIWFDGTAGSGQWGIDDYASAGVEVSVFTIDKDVDAAYYANYIDRLRAIATNYPKKLIGTFRK</sequence>
<reference evidence="4" key="1">
    <citation type="submission" date="2019-06" db="EMBL/GenBank/DDBJ databases">
        <title>Alistipes onderdonkii subsp. vulgaris subsp. nov., Alistipes dispar sp. nov. and Alistipes communis sp. nov., isolated from human faeces, and creation of Alistipes onderdonkii subsp. onderdonkii subsp. nov.</title>
        <authorList>
            <person name="Sakamoto M."/>
            <person name="Ikeyama N."/>
            <person name="Ogata Y."/>
            <person name="Suda W."/>
            <person name="Iino T."/>
            <person name="Hattori M."/>
            <person name="Ohkuma M."/>
        </authorList>
    </citation>
    <scope>NUCLEOTIDE SEQUENCE [LARGE SCALE GENOMIC DNA]</scope>
    <source>
        <strain evidence="4">5CBH24</strain>
    </source>
</reference>
<evidence type="ECO:0000313" key="3">
    <source>
        <dbReference type="EMBL" id="BBL04377.1"/>
    </source>
</evidence>
<feature type="chain" id="PRO_5021399870" description="GP-PDE domain-containing protein" evidence="1">
    <location>
        <begin position="17"/>
        <end position="299"/>
    </location>
</feature>
<dbReference type="GO" id="GO:0006629">
    <property type="term" value="P:lipid metabolic process"/>
    <property type="evidence" value="ECO:0007669"/>
    <property type="project" value="InterPro"/>
</dbReference>
<feature type="domain" description="GP-PDE" evidence="2">
    <location>
        <begin position="48"/>
        <end position="297"/>
    </location>
</feature>
<keyword evidence="4" id="KW-1185">Reference proteome</keyword>
<organism evidence="3 4">
    <name type="scientific">Alistipes communis</name>
    <dbReference type="NCBI Taxonomy" id="2585118"/>
    <lineage>
        <taxon>Bacteria</taxon>
        <taxon>Pseudomonadati</taxon>
        <taxon>Bacteroidota</taxon>
        <taxon>Bacteroidia</taxon>
        <taxon>Bacteroidales</taxon>
        <taxon>Rikenellaceae</taxon>
        <taxon>Alistipes</taxon>
    </lineage>
</organism>
<evidence type="ECO:0000313" key="4">
    <source>
        <dbReference type="Proteomes" id="UP000318946"/>
    </source>
</evidence>
<dbReference type="Gene3D" id="3.20.20.190">
    <property type="entry name" value="Phosphatidylinositol (PI) phosphodiesterase"/>
    <property type="match status" value="1"/>
</dbReference>
<evidence type="ECO:0000256" key="1">
    <source>
        <dbReference type="SAM" id="SignalP"/>
    </source>
</evidence>
<dbReference type="SUPFAM" id="SSF51695">
    <property type="entry name" value="PLC-like phosphodiesterases"/>
    <property type="match status" value="1"/>
</dbReference>
<dbReference type="PROSITE" id="PS51257">
    <property type="entry name" value="PROKAR_LIPOPROTEIN"/>
    <property type="match status" value="1"/>
</dbReference>
<feature type="signal peptide" evidence="1">
    <location>
        <begin position="1"/>
        <end position="16"/>
    </location>
</feature>
<proteinExistence type="predicted"/>
<dbReference type="PANTHER" id="PTHR46211">
    <property type="entry name" value="GLYCEROPHOSPHORYL DIESTER PHOSPHODIESTERASE"/>
    <property type="match status" value="1"/>
</dbReference>
<dbReference type="Pfam" id="PF03009">
    <property type="entry name" value="GDPD"/>
    <property type="match status" value="1"/>
</dbReference>
<dbReference type="PANTHER" id="PTHR46211:SF14">
    <property type="entry name" value="GLYCEROPHOSPHODIESTER PHOSPHODIESTERASE"/>
    <property type="match status" value="1"/>
</dbReference>
<dbReference type="PROSITE" id="PS51704">
    <property type="entry name" value="GP_PDE"/>
    <property type="match status" value="1"/>
</dbReference>
<name>A0A4Y1WTZ8_9BACT</name>
<accession>A0A4Y1WTZ8</accession>
<dbReference type="RefSeq" id="WP_244611554.1">
    <property type="nucleotide sequence ID" value="NZ_AP019735.1"/>
</dbReference>
<dbReference type="InterPro" id="IPR030395">
    <property type="entry name" value="GP_PDE_dom"/>
</dbReference>